<evidence type="ECO:0000313" key="6">
    <source>
        <dbReference type="EMBL" id="PKI40893.1"/>
    </source>
</evidence>
<organism evidence="6 7">
    <name type="scientific">Punica granatum</name>
    <name type="common">Pomegranate</name>
    <dbReference type="NCBI Taxonomy" id="22663"/>
    <lineage>
        <taxon>Eukaryota</taxon>
        <taxon>Viridiplantae</taxon>
        <taxon>Streptophyta</taxon>
        <taxon>Embryophyta</taxon>
        <taxon>Tracheophyta</taxon>
        <taxon>Spermatophyta</taxon>
        <taxon>Magnoliopsida</taxon>
        <taxon>eudicotyledons</taxon>
        <taxon>Gunneridae</taxon>
        <taxon>Pentapetalae</taxon>
        <taxon>rosids</taxon>
        <taxon>malvids</taxon>
        <taxon>Myrtales</taxon>
        <taxon>Lythraceae</taxon>
        <taxon>Punica</taxon>
    </lineage>
</organism>
<dbReference type="SUPFAM" id="SSF51126">
    <property type="entry name" value="Pectin lyase-like"/>
    <property type="match status" value="1"/>
</dbReference>
<dbReference type="Gene3D" id="2.160.20.10">
    <property type="entry name" value="Single-stranded right-handed beta-helix, Pectin lyase-like"/>
    <property type="match status" value="1"/>
</dbReference>
<dbReference type="InterPro" id="IPR011050">
    <property type="entry name" value="Pectin_lyase_fold/virulence"/>
</dbReference>
<dbReference type="EMBL" id="PGOL01003469">
    <property type="protein sequence ID" value="PKI40893.1"/>
    <property type="molecule type" value="Genomic_DNA"/>
</dbReference>
<comment type="subcellular location">
    <subcellularLocation>
        <location evidence="1">Secreted</location>
    </subcellularLocation>
</comment>
<feature type="region of interest" description="Disordered" evidence="4">
    <location>
        <begin position="100"/>
        <end position="137"/>
    </location>
</feature>
<dbReference type="Proteomes" id="UP000233551">
    <property type="component" value="Unassembled WGS sequence"/>
</dbReference>
<keyword evidence="7" id="KW-1185">Reference proteome</keyword>
<evidence type="ECO:0000313" key="7">
    <source>
        <dbReference type="Proteomes" id="UP000233551"/>
    </source>
</evidence>
<reference evidence="6 7" key="1">
    <citation type="submission" date="2017-11" db="EMBL/GenBank/DDBJ databases">
        <title>De-novo sequencing of pomegranate (Punica granatum L.) genome.</title>
        <authorList>
            <person name="Akparov Z."/>
            <person name="Amiraslanov A."/>
            <person name="Hajiyeva S."/>
            <person name="Abbasov M."/>
            <person name="Kaur K."/>
            <person name="Hamwieh A."/>
            <person name="Solovyev V."/>
            <person name="Salamov A."/>
            <person name="Braich B."/>
            <person name="Kosarev P."/>
            <person name="Mahmoud A."/>
            <person name="Hajiyev E."/>
            <person name="Babayeva S."/>
            <person name="Izzatullayeva V."/>
            <person name="Mammadov A."/>
            <person name="Mammadov A."/>
            <person name="Sharifova S."/>
            <person name="Ojaghi J."/>
            <person name="Eynullazada K."/>
            <person name="Bayramov B."/>
            <person name="Abdulazimova A."/>
            <person name="Shahmuradov I."/>
        </authorList>
    </citation>
    <scope>NUCLEOTIDE SEQUENCE [LARGE SCALE GENOMIC DNA]</scope>
    <source>
        <strain evidence="7">cv. AG2017</strain>
        <tissue evidence="6">Leaf</tissue>
    </source>
</reference>
<dbReference type="GO" id="GO:0005576">
    <property type="term" value="C:extracellular region"/>
    <property type="evidence" value="ECO:0007669"/>
    <property type="project" value="UniProtKB-SubCell"/>
</dbReference>
<proteinExistence type="predicted"/>
<keyword evidence="2" id="KW-0964">Secreted</keyword>
<name>A0A2I0IAT8_PUNGR</name>
<accession>A0A2I0IAT8</accession>
<evidence type="ECO:0000256" key="3">
    <source>
        <dbReference type="ARBA" id="ARBA00023316"/>
    </source>
</evidence>
<evidence type="ECO:0008006" key="8">
    <source>
        <dbReference type="Google" id="ProtNLM"/>
    </source>
</evidence>
<feature type="chain" id="PRO_5014174975" description="Pectate lyase superfamily protein domain-containing protein" evidence="5">
    <location>
        <begin position="22"/>
        <end position="137"/>
    </location>
</feature>
<evidence type="ECO:0000256" key="4">
    <source>
        <dbReference type="SAM" id="MobiDB-lite"/>
    </source>
</evidence>
<dbReference type="STRING" id="22663.A0A2I0IAT8"/>
<evidence type="ECO:0000256" key="1">
    <source>
        <dbReference type="ARBA" id="ARBA00004613"/>
    </source>
</evidence>
<dbReference type="PANTHER" id="PTHR31375">
    <property type="match status" value="1"/>
</dbReference>
<dbReference type="InterPro" id="IPR012334">
    <property type="entry name" value="Pectin_lyas_fold"/>
</dbReference>
<gene>
    <name evidence="6" type="ORF">CRG98_038734</name>
</gene>
<feature type="signal peptide" evidence="5">
    <location>
        <begin position="1"/>
        <end position="21"/>
    </location>
</feature>
<protein>
    <recommendedName>
        <fullName evidence="8">Pectate lyase superfamily protein domain-containing protein</fullName>
    </recommendedName>
</protein>
<evidence type="ECO:0000256" key="2">
    <source>
        <dbReference type="ARBA" id="ARBA00022525"/>
    </source>
</evidence>
<sequence length="137" mass="14673">MDNFRIPQLVLCIAIVQVAQAQAFNVLNYGARGDGITDDSKAFNDAWAAACGSALGSPTLQIPQGKKFLLKPVTFKGPCKSSTIHVQLKSLEAYRVVSPRTPTARGNLGPRSSVTRDAFDNLADGGGQCRHRKSLSQ</sequence>
<comment type="caution">
    <text evidence="6">The sequence shown here is derived from an EMBL/GenBank/DDBJ whole genome shotgun (WGS) entry which is preliminary data.</text>
</comment>
<evidence type="ECO:0000256" key="5">
    <source>
        <dbReference type="SAM" id="SignalP"/>
    </source>
</evidence>
<dbReference type="GO" id="GO:0071555">
    <property type="term" value="P:cell wall organization"/>
    <property type="evidence" value="ECO:0007669"/>
    <property type="project" value="UniProtKB-KW"/>
</dbReference>
<keyword evidence="5" id="KW-0732">Signal</keyword>
<keyword evidence="3" id="KW-0961">Cell wall biogenesis/degradation</keyword>
<dbReference type="AlphaFoldDB" id="A0A2I0IAT8"/>